<comment type="caution">
    <text evidence="2">The sequence shown here is derived from an EMBL/GenBank/DDBJ whole genome shotgun (WGS) entry which is preliminary data.</text>
</comment>
<organism evidence="2 3">
    <name type="scientific">Folsomia candida</name>
    <name type="common">Springtail</name>
    <dbReference type="NCBI Taxonomy" id="158441"/>
    <lineage>
        <taxon>Eukaryota</taxon>
        <taxon>Metazoa</taxon>
        <taxon>Ecdysozoa</taxon>
        <taxon>Arthropoda</taxon>
        <taxon>Hexapoda</taxon>
        <taxon>Collembola</taxon>
        <taxon>Entomobryomorpha</taxon>
        <taxon>Isotomoidea</taxon>
        <taxon>Isotomidae</taxon>
        <taxon>Proisotominae</taxon>
        <taxon>Folsomia</taxon>
    </lineage>
</organism>
<dbReference type="Gene3D" id="3.80.10.10">
    <property type="entry name" value="Ribonuclease Inhibitor"/>
    <property type="match status" value="1"/>
</dbReference>
<dbReference type="InterPro" id="IPR032675">
    <property type="entry name" value="LRR_dom_sf"/>
</dbReference>
<keyword evidence="3" id="KW-1185">Reference proteome</keyword>
<name>A0A226D015_FOLCA</name>
<dbReference type="SUPFAM" id="SSF52047">
    <property type="entry name" value="RNI-like"/>
    <property type="match status" value="1"/>
</dbReference>
<evidence type="ECO:0000313" key="3">
    <source>
        <dbReference type="Proteomes" id="UP000198287"/>
    </source>
</evidence>
<evidence type="ECO:0008006" key="4">
    <source>
        <dbReference type="Google" id="ProtNLM"/>
    </source>
</evidence>
<dbReference type="SUPFAM" id="SSF81383">
    <property type="entry name" value="F-box domain"/>
    <property type="match status" value="1"/>
</dbReference>
<reference evidence="2 3" key="1">
    <citation type="submission" date="2015-12" db="EMBL/GenBank/DDBJ databases">
        <title>The genome of Folsomia candida.</title>
        <authorList>
            <person name="Faddeeva A."/>
            <person name="Derks M.F."/>
            <person name="Anvar Y."/>
            <person name="Smit S."/>
            <person name="Van Straalen N."/>
            <person name="Roelofs D."/>
        </authorList>
    </citation>
    <scope>NUCLEOTIDE SEQUENCE [LARGE SCALE GENOMIC DNA]</scope>
    <source>
        <strain evidence="2 3">VU population</strain>
        <tissue evidence="2">Whole body</tissue>
    </source>
</reference>
<dbReference type="AlphaFoldDB" id="A0A226D015"/>
<gene>
    <name evidence="2" type="ORF">Fcan01_26751</name>
</gene>
<dbReference type="OrthoDB" id="5311681at2759"/>
<feature type="region of interest" description="Disordered" evidence="1">
    <location>
        <begin position="1"/>
        <end position="26"/>
    </location>
</feature>
<sequence>MDSRMDVDVEENMSLSPGEERSEILSGSSVGSQTEINHPALLNPLVQSAIFGFLPPSALKACRQVCKDWEREATFHLGKCSRLSLNKFCGSGPLHKLMPICDDRFCGRIYLDYDHAEEKDLAKWDSIGHKFAVFLMEKGVLVGDLKVEMDPYFLPKLRYLIVDCGFFPNLEVLSLYERHPEGPFTPLMPEALETPEIMRHIRRLEFCRAEGSIENPENAGNASTFHPFLEEIIEKSPNLEELKIEDNFYPVLTTCSKLKIVDFSGYPYGFELIDNDEDDDTHRDIRPDFSLVKVFRMLEEVSGWLEKLVLGSSSSKMLFKETPTVVNVVDQVSNFRLPFFPKLGEFYFNAVNIYGIGLERLTKKHFPSLKKLWLREDPEFDGNGRLYQTFMDVDTHLSHVETLGMANFLIGAKSRLVLDNFPPIEPAFPNLKSFFITIDTWLGDDGPTESGGLAELLKLLVAMFDKVENLVVRLDWVKSMQEVMHATGLPELDGLKTLKLVDYNETVTQDDGSDDPPEDVTFPVIGLLILENFTFKLRGDSGPRITNYVAKHKGNVIFTNSASSLMSKRRDLY</sequence>
<protein>
    <recommendedName>
        <fullName evidence="4">F-box domain-containing protein</fullName>
    </recommendedName>
</protein>
<dbReference type="EMBL" id="LNIX01000045">
    <property type="protein sequence ID" value="OXA38559.1"/>
    <property type="molecule type" value="Genomic_DNA"/>
</dbReference>
<dbReference type="InterPro" id="IPR036047">
    <property type="entry name" value="F-box-like_dom_sf"/>
</dbReference>
<proteinExistence type="predicted"/>
<evidence type="ECO:0000256" key="1">
    <source>
        <dbReference type="SAM" id="MobiDB-lite"/>
    </source>
</evidence>
<accession>A0A226D015</accession>
<evidence type="ECO:0000313" key="2">
    <source>
        <dbReference type="EMBL" id="OXA38559.1"/>
    </source>
</evidence>
<dbReference type="Proteomes" id="UP000198287">
    <property type="component" value="Unassembled WGS sequence"/>
</dbReference>